<gene>
    <name evidence="2" type="ORF">ICL16_00650</name>
</gene>
<protein>
    <submittedName>
        <fullName evidence="2">Uncharacterized protein</fullName>
    </submittedName>
</protein>
<name>A0A8J7C5D2_9CYAN</name>
<evidence type="ECO:0000313" key="2">
    <source>
        <dbReference type="EMBL" id="MBD2770671.1"/>
    </source>
</evidence>
<feature type="region of interest" description="Disordered" evidence="1">
    <location>
        <begin position="137"/>
        <end position="268"/>
    </location>
</feature>
<feature type="compositionally biased region" description="Polar residues" evidence="1">
    <location>
        <begin position="173"/>
        <end position="194"/>
    </location>
</feature>
<dbReference type="AlphaFoldDB" id="A0A8J7C5D2"/>
<evidence type="ECO:0000313" key="3">
    <source>
        <dbReference type="Proteomes" id="UP000629098"/>
    </source>
</evidence>
<reference evidence="2" key="1">
    <citation type="submission" date="2020-09" db="EMBL/GenBank/DDBJ databases">
        <title>Iningainema tapete sp. nov. (Scytonemataceae, Cyanobacteria) from greenhouses in central Florida (USA) produces two types of nodularin with biosynthetic potential for microcystin-LR and anabaenopeptins.</title>
        <authorList>
            <person name="Berthold D.E."/>
            <person name="Lefler F.W."/>
            <person name="Huang I.-S."/>
            <person name="Abdulla H."/>
            <person name="Zimba P.V."/>
            <person name="Laughinghouse H.D. IV."/>
        </authorList>
    </citation>
    <scope>NUCLEOTIDE SEQUENCE</scope>
    <source>
        <strain evidence="2">BLCCT55</strain>
    </source>
</reference>
<dbReference type="Proteomes" id="UP000629098">
    <property type="component" value="Unassembled WGS sequence"/>
</dbReference>
<feature type="compositionally biased region" description="Low complexity" evidence="1">
    <location>
        <begin position="195"/>
        <end position="207"/>
    </location>
</feature>
<dbReference type="EMBL" id="JACXAE010000007">
    <property type="protein sequence ID" value="MBD2770671.1"/>
    <property type="molecule type" value="Genomic_DNA"/>
</dbReference>
<keyword evidence="3" id="KW-1185">Reference proteome</keyword>
<organism evidence="2 3">
    <name type="scientific">Iningainema tapete BLCC-T55</name>
    <dbReference type="NCBI Taxonomy" id="2748662"/>
    <lineage>
        <taxon>Bacteria</taxon>
        <taxon>Bacillati</taxon>
        <taxon>Cyanobacteriota</taxon>
        <taxon>Cyanophyceae</taxon>
        <taxon>Nostocales</taxon>
        <taxon>Scytonemataceae</taxon>
        <taxon>Iningainema tapete</taxon>
    </lineage>
</organism>
<proteinExistence type="predicted"/>
<evidence type="ECO:0000256" key="1">
    <source>
        <dbReference type="SAM" id="MobiDB-lite"/>
    </source>
</evidence>
<dbReference type="RefSeq" id="WP_190824970.1">
    <property type="nucleotide sequence ID" value="NZ_CAWPPI010000007.1"/>
</dbReference>
<sequence>MVTSQRSSKSYRKTAADTNQFNVQINWITLTSLLQSPIAYHRIFAEIGGGATAGLFLSQAFYWSQRTSDPDGWFYKSTAEWEAETALTRYEQETVRKRLIKSGLIEEKKLGMPCTLHFRINREELIAAIVQKAQPTLEAETTQNQQFGENHQTSSGKTTKLVRGKPPNLFGENHQTGESQNPFSASDSSAKNSPEITTEITTENTHTSAPNAPLPSQEESVCVENEENKEVVEESSFGTQNQKADRSSKSKIPHVDQSSAPSLNKSLQNQPVPEWFQGTREEYLEFLTYKGSLMVRDKLCTPEEAEAKACAWAKKNPEEAELLWRGWKRKRGQQQFPDIKPEIKHLVIPEFHQMSKQEHAALLQEFLNVGAEEFIAGNYWHKSWLMFAADFPKFIPDITPEISKKIRKVV</sequence>
<feature type="compositionally biased region" description="Polar residues" evidence="1">
    <location>
        <begin position="256"/>
        <end position="268"/>
    </location>
</feature>
<accession>A0A8J7C5D2</accession>
<comment type="caution">
    <text evidence="2">The sequence shown here is derived from an EMBL/GenBank/DDBJ whole genome shotgun (WGS) entry which is preliminary data.</text>
</comment>
<feature type="compositionally biased region" description="Polar residues" evidence="1">
    <location>
        <begin position="139"/>
        <end position="158"/>
    </location>
</feature>